<dbReference type="HOGENOM" id="CLU_2036841_0_0_9"/>
<evidence type="ECO:0000256" key="5">
    <source>
        <dbReference type="ARBA" id="ARBA00022932"/>
    </source>
</evidence>
<organism evidence="7 8">
    <name type="scientific">Subdoligranulum variabile DSM 15176</name>
    <dbReference type="NCBI Taxonomy" id="411471"/>
    <lineage>
        <taxon>Bacteria</taxon>
        <taxon>Bacillati</taxon>
        <taxon>Bacillota</taxon>
        <taxon>Clostridia</taxon>
        <taxon>Eubacteriales</taxon>
        <taxon>Oscillospiraceae</taxon>
        <taxon>Subdoligranulum</taxon>
    </lineage>
</organism>
<dbReference type="Proteomes" id="UP000003438">
    <property type="component" value="Unassembled WGS sequence"/>
</dbReference>
<dbReference type="PROSITE" id="PS50173">
    <property type="entry name" value="UMUC"/>
    <property type="match status" value="1"/>
</dbReference>
<keyword evidence="3" id="KW-0548">Nucleotidyltransferase</keyword>
<dbReference type="GO" id="GO:0009432">
    <property type="term" value="P:SOS response"/>
    <property type="evidence" value="ECO:0007669"/>
    <property type="project" value="TreeGrafter"/>
</dbReference>
<dbReference type="InterPro" id="IPR001126">
    <property type="entry name" value="UmuC"/>
</dbReference>
<dbReference type="STRING" id="411471.SUBVAR_05568"/>
<evidence type="ECO:0000256" key="2">
    <source>
        <dbReference type="ARBA" id="ARBA00022457"/>
    </source>
</evidence>
<dbReference type="InterPro" id="IPR043128">
    <property type="entry name" value="Rev_trsase/Diguanyl_cyclase"/>
</dbReference>
<dbReference type="EMBL" id="ACBY02000023">
    <property type="protein sequence ID" value="EFB75792.1"/>
    <property type="molecule type" value="Genomic_DNA"/>
</dbReference>
<dbReference type="Pfam" id="PF00817">
    <property type="entry name" value="IMS"/>
    <property type="match status" value="1"/>
</dbReference>
<proteinExistence type="inferred from homology"/>
<feature type="domain" description="UmuC" evidence="6">
    <location>
        <begin position="1"/>
        <end position="78"/>
    </location>
</feature>
<comment type="similarity">
    <text evidence="1">Belongs to the DNA polymerase type-Y family.</text>
</comment>
<evidence type="ECO:0000313" key="7">
    <source>
        <dbReference type="EMBL" id="EFB75792.1"/>
    </source>
</evidence>
<dbReference type="InterPro" id="IPR043502">
    <property type="entry name" value="DNA/RNA_pol_sf"/>
</dbReference>
<dbReference type="eggNOG" id="COG0389">
    <property type="taxonomic scope" value="Bacteria"/>
</dbReference>
<name>D1PMK7_9FIRM</name>
<dbReference type="GO" id="GO:0042276">
    <property type="term" value="P:error-prone translesion synthesis"/>
    <property type="evidence" value="ECO:0007669"/>
    <property type="project" value="TreeGrafter"/>
</dbReference>
<dbReference type="PANTHER" id="PTHR11076:SF35">
    <property type="entry name" value="DNA REPAIR PROTEIN HOMOLOG YOBH"/>
    <property type="match status" value="1"/>
</dbReference>
<dbReference type="SUPFAM" id="SSF56672">
    <property type="entry name" value="DNA/RNA polymerases"/>
    <property type="match status" value="1"/>
</dbReference>
<dbReference type="Gene3D" id="3.30.70.270">
    <property type="match status" value="1"/>
</dbReference>
<keyword evidence="4" id="KW-0227">DNA damage</keyword>
<evidence type="ECO:0000256" key="3">
    <source>
        <dbReference type="ARBA" id="ARBA00022695"/>
    </source>
</evidence>
<dbReference type="GO" id="GO:0005829">
    <property type="term" value="C:cytosol"/>
    <property type="evidence" value="ECO:0007669"/>
    <property type="project" value="TreeGrafter"/>
</dbReference>
<dbReference type="InterPro" id="IPR050116">
    <property type="entry name" value="DNA_polymerase-Y"/>
</dbReference>
<keyword evidence="8" id="KW-1185">Reference proteome</keyword>
<reference evidence="7" key="1">
    <citation type="submission" date="2009-12" db="EMBL/GenBank/DDBJ databases">
        <authorList>
            <person name="Weinstock G."/>
            <person name="Sodergren E."/>
            <person name="Clifton S."/>
            <person name="Fulton L."/>
            <person name="Fulton B."/>
            <person name="Courtney L."/>
            <person name="Fronick C."/>
            <person name="Harrison M."/>
            <person name="Strong C."/>
            <person name="Farmer C."/>
            <person name="Delahaunty K."/>
            <person name="Markovic C."/>
            <person name="Hall O."/>
            <person name="Minx P."/>
            <person name="Tomlinson C."/>
            <person name="Mitreva M."/>
            <person name="Nelson J."/>
            <person name="Hou S."/>
            <person name="Wollam A."/>
            <person name="Pepin K.H."/>
            <person name="Johnson M."/>
            <person name="Bhonagiri V."/>
            <person name="Nash W.E."/>
            <person name="Warren W."/>
            <person name="Chinwalla A."/>
            <person name="Mardis E.R."/>
            <person name="Wilson R.K."/>
        </authorList>
    </citation>
    <scope>NUCLEOTIDE SEQUENCE [LARGE SCALE GENOMIC DNA]</scope>
    <source>
        <strain evidence="7">DSM 15176</strain>
    </source>
</reference>
<evidence type="ECO:0000256" key="1">
    <source>
        <dbReference type="ARBA" id="ARBA00010945"/>
    </source>
</evidence>
<evidence type="ECO:0000259" key="6">
    <source>
        <dbReference type="PROSITE" id="PS50173"/>
    </source>
</evidence>
<dbReference type="PANTHER" id="PTHR11076">
    <property type="entry name" value="DNA REPAIR POLYMERASE UMUC / TRANSFERASE FAMILY MEMBER"/>
    <property type="match status" value="1"/>
</dbReference>
<keyword evidence="5" id="KW-0239">DNA-directed DNA polymerase</keyword>
<evidence type="ECO:0000256" key="4">
    <source>
        <dbReference type="ARBA" id="ARBA00022763"/>
    </source>
</evidence>
<accession>D1PMK7</accession>
<dbReference type="GO" id="GO:0003887">
    <property type="term" value="F:DNA-directed DNA polymerase activity"/>
    <property type="evidence" value="ECO:0007669"/>
    <property type="project" value="UniProtKB-KW"/>
</dbReference>
<keyword evidence="2" id="KW-0515">Mutator protein</keyword>
<dbReference type="GO" id="GO:0006281">
    <property type="term" value="P:DNA repair"/>
    <property type="evidence" value="ECO:0007669"/>
    <property type="project" value="InterPro"/>
</dbReference>
<protein>
    <recommendedName>
        <fullName evidence="6">UmuC domain-containing protein</fullName>
    </recommendedName>
</protein>
<comment type="caution">
    <text evidence="7">The sequence shown here is derived from an EMBL/GenBank/DDBJ whole genome shotgun (WGS) entry which is preliminary data.</text>
</comment>
<evidence type="ECO:0000313" key="8">
    <source>
        <dbReference type="Proteomes" id="UP000003438"/>
    </source>
</evidence>
<keyword evidence="5" id="KW-0808">Transferase</keyword>
<sequence>MAFYMQYSARIYNIYRKYIAPEDIIVYSIDEVLMDVTEYLHTYHMSAQELAREIIVDVLNTTGITAAAGIGTNLFCVKWRWISWPSISRRTKTGADRRTGRDAFPRRTLVTSASDGFLACG</sequence>
<gene>
    <name evidence="7" type="ORF">SUBVAR_05568</name>
</gene>
<dbReference type="AlphaFoldDB" id="D1PMK7"/>